<dbReference type="InterPro" id="IPR002110">
    <property type="entry name" value="Ankyrin_rpt"/>
</dbReference>
<feature type="repeat" description="ANK" evidence="3">
    <location>
        <begin position="110"/>
        <end position="142"/>
    </location>
</feature>
<gene>
    <name evidence="4" type="ORF">g.31522</name>
</gene>
<accession>A0A1B6KF54</accession>
<dbReference type="PRINTS" id="PR01415">
    <property type="entry name" value="ANKYRIN"/>
</dbReference>
<feature type="repeat" description="ANK" evidence="3">
    <location>
        <begin position="4"/>
        <end position="36"/>
    </location>
</feature>
<dbReference type="Pfam" id="PF12796">
    <property type="entry name" value="Ank_2"/>
    <property type="match status" value="1"/>
</dbReference>
<dbReference type="Pfam" id="PF00023">
    <property type="entry name" value="Ank"/>
    <property type="match status" value="2"/>
</dbReference>
<name>A0A1B6KF54_9HEMI</name>
<dbReference type="EMBL" id="GEBQ01029918">
    <property type="protein sequence ID" value="JAT10059.1"/>
    <property type="molecule type" value="Transcribed_RNA"/>
</dbReference>
<evidence type="ECO:0000313" key="4">
    <source>
        <dbReference type="EMBL" id="JAT10059.1"/>
    </source>
</evidence>
<reference evidence="4" key="1">
    <citation type="submission" date="2015-11" db="EMBL/GenBank/DDBJ databases">
        <title>De novo transcriptome assembly of four potential Pierce s Disease insect vectors from Arizona vineyards.</title>
        <authorList>
            <person name="Tassone E.E."/>
        </authorList>
    </citation>
    <scope>NUCLEOTIDE SEQUENCE</scope>
</reference>
<dbReference type="AlphaFoldDB" id="A0A1B6KF54"/>
<proteinExistence type="predicted"/>
<dbReference type="PROSITE" id="PS50297">
    <property type="entry name" value="ANK_REP_REGION"/>
    <property type="match status" value="3"/>
</dbReference>
<evidence type="ECO:0000256" key="2">
    <source>
        <dbReference type="ARBA" id="ARBA00023043"/>
    </source>
</evidence>
<dbReference type="PANTHER" id="PTHR24126:SF14">
    <property type="entry name" value="ANK_REP_REGION DOMAIN-CONTAINING PROTEIN"/>
    <property type="match status" value="1"/>
</dbReference>
<dbReference type="Gene3D" id="1.25.40.20">
    <property type="entry name" value="Ankyrin repeat-containing domain"/>
    <property type="match status" value="2"/>
</dbReference>
<dbReference type="SMART" id="SM00248">
    <property type="entry name" value="ANK"/>
    <property type="match status" value="6"/>
</dbReference>
<protein>
    <submittedName>
        <fullName evidence="4">Uncharacterized protein</fullName>
    </submittedName>
</protein>
<evidence type="ECO:0000256" key="3">
    <source>
        <dbReference type="PROSITE-ProRule" id="PRU00023"/>
    </source>
</evidence>
<dbReference type="PANTHER" id="PTHR24126">
    <property type="entry name" value="ANKYRIN REPEAT, PH AND SEC7 DOMAIN CONTAINING PROTEIN SECG-RELATED"/>
    <property type="match status" value="1"/>
</dbReference>
<feature type="non-terminal residue" evidence="4">
    <location>
        <position position="252"/>
    </location>
</feature>
<organism evidence="4">
    <name type="scientific">Graphocephala atropunctata</name>
    <dbReference type="NCBI Taxonomy" id="36148"/>
    <lineage>
        <taxon>Eukaryota</taxon>
        <taxon>Metazoa</taxon>
        <taxon>Ecdysozoa</taxon>
        <taxon>Arthropoda</taxon>
        <taxon>Hexapoda</taxon>
        <taxon>Insecta</taxon>
        <taxon>Pterygota</taxon>
        <taxon>Neoptera</taxon>
        <taxon>Paraneoptera</taxon>
        <taxon>Hemiptera</taxon>
        <taxon>Auchenorrhyncha</taxon>
        <taxon>Membracoidea</taxon>
        <taxon>Cicadellidae</taxon>
        <taxon>Cicadellinae</taxon>
        <taxon>Cicadellini</taxon>
        <taxon>Graphocephala</taxon>
    </lineage>
</organism>
<keyword evidence="1" id="KW-0677">Repeat</keyword>
<evidence type="ECO:0000256" key="1">
    <source>
        <dbReference type="ARBA" id="ARBA00022737"/>
    </source>
</evidence>
<dbReference type="PROSITE" id="PS50088">
    <property type="entry name" value="ANK_REPEAT"/>
    <property type="match status" value="3"/>
</dbReference>
<dbReference type="InterPro" id="IPR036770">
    <property type="entry name" value="Ankyrin_rpt-contain_sf"/>
</dbReference>
<sequence length="252" mass="27380">GNLTDDSPLHIALDNGNIPVARLLLQLGAHTKSMNNCGFTPMVSAMSTSKREKTCVTAVKLLLKYGVSVNAVVEAKTQRKAIHLAVCNDLQSVVSLLLKMDADPNPKDIEGSTPLHLAVFYNRVSIIKLLILHKVNFYKENIMGDNPLMVAVKCDSLKNVESLIRGGCDPNKVCSWKGATALHMASCLLSLDMVKLLVKLGANVNTTEATGTSPLHTLATKECTSTNFDEKKQSQKRKDIAEFLVDHGGRLN</sequence>
<keyword evidence="2 3" id="KW-0040">ANK repeat</keyword>
<feature type="repeat" description="ANK" evidence="3">
    <location>
        <begin position="177"/>
        <end position="209"/>
    </location>
</feature>
<feature type="non-terminal residue" evidence="4">
    <location>
        <position position="1"/>
    </location>
</feature>
<dbReference type="SUPFAM" id="SSF48403">
    <property type="entry name" value="Ankyrin repeat"/>
    <property type="match status" value="1"/>
</dbReference>